<dbReference type="RefSeq" id="WP_042234083.1">
    <property type="nucleotide sequence ID" value="NZ_CP026520.1"/>
</dbReference>
<dbReference type="GO" id="GO:0006935">
    <property type="term" value="P:chemotaxis"/>
    <property type="evidence" value="ECO:0007669"/>
    <property type="project" value="InterPro"/>
</dbReference>
<dbReference type="InterPro" id="IPR004089">
    <property type="entry name" value="MCPsignal_dom"/>
</dbReference>
<sequence>MKYLKRSVTAKMITMMAALVVVLCALIMTLTSLQQRGDYYSRLKSIERVVELGWEQQLPFLTKAMDQMKSTGKPDAAAAELEAIRTIMEHYVKDGDMANVALYYPEEKTVDGKMALTVVAANETLDKAGLKPLTDYTFSEQYTQAFQTVKKTGGQGVTPVYTDQAGEWVTILSPVADEAGKTMAYVGIDFDYGTLSWDLNKRLLMSLAFYVGMAVLFALLLGVFTRRILKPIGELSRLSLEVAEGNLAVSIPVRSQDEFGTLARNFNAMTASIHSLILGIRESSDQVSHAAEVLDTNAKQTTQATHQIATAIEQVASGAERQLQSTQESSNAMEEMATGIQRIAESAGYAAQSSESASDEAARGNEMIQLNVKQMSRMNDTVQRSVESINQLAQLSEEIGGITALISDIANQTNLLALNAAIEAARAGEHGRGFSVVSDEIRKLAEQSKQSSDKIADLVVTIHTGTGQAVSTMSHTAEEVTEMTKLVSESGEAFQRIVNHMDELAKQILEVSSSSQQMSAGTEEVAASISELSHMNQQTAESSQTVAASSEEQLASMEDISASAGALSDMSRELKQSISRFKL</sequence>
<dbReference type="SMART" id="SM00283">
    <property type="entry name" value="MA"/>
    <property type="match status" value="1"/>
</dbReference>
<comment type="similarity">
    <text evidence="5">Belongs to the methyl-accepting chemotaxis (MCP) protein family.</text>
</comment>
<evidence type="ECO:0000256" key="4">
    <source>
        <dbReference type="ARBA" id="ARBA00023224"/>
    </source>
</evidence>
<dbReference type="PANTHER" id="PTHR32089">
    <property type="entry name" value="METHYL-ACCEPTING CHEMOTAXIS PROTEIN MCPB"/>
    <property type="match status" value="1"/>
</dbReference>
<dbReference type="Proteomes" id="UP000288943">
    <property type="component" value="Chromosome"/>
</dbReference>
<evidence type="ECO:0000256" key="8">
    <source>
        <dbReference type="SAM" id="Phobius"/>
    </source>
</evidence>
<evidence type="ECO:0000313" key="11">
    <source>
        <dbReference type="EMBL" id="MCY9598854.1"/>
    </source>
</evidence>
<keyword evidence="3 8" id="KW-0472">Membrane</keyword>
<gene>
    <name evidence="11" type="ORF">M5X16_24150</name>
    <name evidence="12" type="ORF">PC41400_04915</name>
</gene>
<evidence type="ECO:0000256" key="6">
    <source>
        <dbReference type="PROSITE-ProRule" id="PRU00284"/>
    </source>
</evidence>
<keyword evidence="8" id="KW-1133">Transmembrane helix</keyword>
<keyword evidence="4 6" id="KW-0807">Transducer</keyword>
<organism evidence="12 13">
    <name type="scientific">Paenibacillus chitinolyticus</name>
    <dbReference type="NCBI Taxonomy" id="79263"/>
    <lineage>
        <taxon>Bacteria</taxon>
        <taxon>Bacillati</taxon>
        <taxon>Bacillota</taxon>
        <taxon>Bacilli</taxon>
        <taxon>Bacillales</taxon>
        <taxon>Paenibacillaceae</taxon>
        <taxon>Paenibacillus</taxon>
    </lineage>
</organism>
<name>A0A410WRL4_9BACL</name>
<keyword evidence="2" id="KW-1003">Cell membrane</keyword>
<reference evidence="12 13" key="1">
    <citation type="submission" date="2018-01" db="EMBL/GenBank/DDBJ databases">
        <title>The whole genome sequencing and assembly of Paenibacillus chitinolyticus KCCM 41400 strain.</title>
        <authorList>
            <person name="Kim J.-Y."/>
            <person name="Park M.-K."/>
            <person name="Lee Y.-J."/>
            <person name="Yi H."/>
            <person name="Bahn Y.-S."/>
            <person name="Kim J.F."/>
            <person name="Lee D.-W."/>
        </authorList>
    </citation>
    <scope>NUCLEOTIDE SEQUENCE [LARGE SCALE GENOMIC DNA]</scope>
    <source>
        <strain evidence="12 13">KCCM 41400</strain>
    </source>
</reference>
<evidence type="ECO:0000256" key="1">
    <source>
        <dbReference type="ARBA" id="ARBA00004236"/>
    </source>
</evidence>
<evidence type="ECO:0000256" key="3">
    <source>
        <dbReference type="ARBA" id="ARBA00023136"/>
    </source>
</evidence>
<dbReference type="PANTHER" id="PTHR32089:SF112">
    <property type="entry name" value="LYSOZYME-LIKE PROTEIN-RELATED"/>
    <property type="match status" value="1"/>
</dbReference>
<dbReference type="CDD" id="cd06225">
    <property type="entry name" value="HAMP"/>
    <property type="match status" value="1"/>
</dbReference>
<evidence type="ECO:0000256" key="2">
    <source>
        <dbReference type="ARBA" id="ARBA00022475"/>
    </source>
</evidence>
<dbReference type="InterPro" id="IPR003660">
    <property type="entry name" value="HAMP_dom"/>
</dbReference>
<dbReference type="PRINTS" id="PR00260">
    <property type="entry name" value="CHEMTRNSDUCR"/>
</dbReference>
<dbReference type="Proteomes" id="UP001527202">
    <property type="component" value="Unassembled WGS sequence"/>
</dbReference>
<evidence type="ECO:0000256" key="7">
    <source>
        <dbReference type="SAM" id="MobiDB-lite"/>
    </source>
</evidence>
<dbReference type="GO" id="GO:0004888">
    <property type="term" value="F:transmembrane signaling receptor activity"/>
    <property type="evidence" value="ECO:0007669"/>
    <property type="project" value="InterPro"/>
</dbReference>
<dbReference type="OrthoDB" id="369835at2"/>
<feature type="compositionally biased region" description="Polar residues" evidence="7">
    <location>
        <begin position="535"/>
        <end position="553"/>
    </location>
</feature>
<evidence type="ECO:0000256" key="5">
    <source>
        <dbReference type="ARBA" id="ARBA00029447"/>
    </source>
</evidence>
<dbReference type="InterPro" id="IPR004090">
    <property type="entry name" value="Chemotax_Me-accpt_rcpt"/>
</dbReference>
<dbReference type="GeneID" id="95374153"/>
<keyword evidence="14" id="KW-1185">Reference proteome</keyword>
<dbReference type="EMBL" id="CP026520">
    <property type="protein sequence ID" value="QAV17058.1"/>
    <property type="molecule type" value="Genomic_DNA"/>
</dbReference>
<dbReference type="CDD" id="cd11386">
    <property type="entry name" value="MCP_signal"/>
    <property type="match status" value="1"/>
</dbReference>
<dbReference type="EMBL" id="JAMDMJ010000035">
    <property type="protein sequence ID" value="MCY9598854.1"/>
    <property type="molecule type" value="Genomic_DNA"/>
</dbReference>
<reference evidence="11 14" key="2">
    <citation type="submission" date="2022-05" db="EMBL/GenBank/DDBJ databases">
        <title>Genome Sequencing of Bee-Associated Microbes.</title>
        <authorList>
            <person name="Dunlap C."/>
        </authorList>
    </citation>
    <scope>NUCLEOTIDE SEQUENCE [LARGE SCALE GENOMIC DNA]</scope>
    <source>
        <strain evidence="11 14">NRRL B-23120</strain>
    </source>
</reference>
<dbReference type="AlphaFoldDB" id="A0A410WRL4"/>
<dbReference type="Gene3D" id="1.10.287.950">
    <property type="entry name" value="Methyl-accepting chemotaxis protein"/>
    <property type="match status" value="1"/>
</dbReference>
<evidence type="ECO:0000313" key="14">
    <source>
        <dbReference type="Proteomes" id="UP001527202"/>
    </source>
</evidence>
<dbReference type="Pfam" id="PF00015">
    <property type="entry name" value="MCPsignal"/>
    <property type="match status" value="1"/>
</dbReference>
<evidence type="ECO:0000259" key="10">
    <source>
        <dbReference type="PROSITE" id="PS50885"/>
    </source>
</evidence>
<keyword evidence="8" id="KW-0812">Transmembrane</keyword>
<dbReference type="KEGG" id="pchi:PC41400_04915"/>
<evidence type="ECO:0000313" key="13">
    <source>
        <dbReference type="Proteomes" id="UP000288943"/>
    </source>
</evidence>
<feature type="domain" description="Methyl-accepting transducer" evidence="9">
    <location>
        <begin position="297"/>
        <end position="533"/>
    </location>
</feature>
<accession>A0A410WRL4</accession>
<evidence type="ECO:0000313" key="12">
    <source>
        <dbReference type="EMBL" id="QAV17058.1"/>
    </source>
</evidence>
<dbReference type="SMART" id="SM00304">
    <property type="entry name" value="HAMP"/>
    <property type="match status" value="1"/>
</dbReference>
<proteinExistence type="inferred from homology"/>
<evidence type="ECO:0000259" key="9">
    <source>
        <dbReference type="PROSITE" id="PS50111"/>
    </source>
</evidence>
<dbReference type="PROSITE" id="PS50111">
    <property type="entry name" value="CHEMOTAXIS_TRANSDUC_2"/>
    <property type="match status" value="1"/>
</dbReference>
<dbReference type="GO" id="GO:0005886">
    <property type="term" value="C:plasma membrane"/>
    <property type="evidence" value="ECO:0007669"/>
    <property type="project" value="UniProtKB-SubCell"/>
</dbReference>
<feature type="domain" description="HAMP" evidence="10">
    <location>
        <begin position="226"/>
        <end position="278"/>
    </location>
</feature>
<comment type="subcellular location">
    <subcellularLocation>
        <location evidence="1">Cell membrane</location>
    </subcellularLocation>
</comment>
<dbReference type="PROSITE" id="PS50885">
    <property type="entry name" value="HAMP"/>
    <property type="match status" value="1"/>
</dbReference>
<dbReference type="FunFam" id="1.10.287.950:FF:000001">
    <property type="entry name" value="Methyl-accepting chemotaxis sensory transducer"/>
    <property type="match status" value="1"/>
</dbReference>
<dbReference type="CDD" id="cd18773">
    <property type="entry name" value="PDC1_HK_sensor"/>
    <property type="match status" value="1"/>
</dbReference>
<dbReference type="Gene3D" id="6.10.340.10">
    <property type="match status" value="1"/>
</dbReference>
<feature type="region of interest" description="Disordered" evidence="7">
    <location>
        <begin position="535"/>
        <end position="554"/>
    </location>
</feature>
<protein>
    <submittedName>
        <fullName evidence="12">Methyl-accepting chemotaxis protein</fullName>
    </submittedName>
</protein>
<dbReference type="SUPFAM" id="SSF58104">
    <property type="entry name" value="Methyl-accepting chemotaxis protein (MCP) signaling domain"/>
    <property type="match status" value="1"/>
</dbReference>
<dbReference type="GO" id="GO:0007165">
    <property type="term" value="P:signal transduction"/>
    <property type="evidence" value="ECO:0007669"/>
    <property type="project" value="UniProtKB-KW"/>
</dbReference>
<feature type="transmembrane region" description="Helical" evidence="8">
    <location>
        <begin position="203"/>
        <end position="224"/>
    </location>
</feature>
<dbReference type="Pfam" id="PF00672">
    <property type="entry name" value="HAMP"/>
    <property type="match status" value="1"/>
</dbReference>